<dbReference type="EMBL" id="GBBM01008005">
    <property type="protein sequence ID" value="JAC27413.1"/>
    <property type="molecule type" value="mRNA"/>
</dbReference>
<proteinExistence type="evidence at transcript level"/>
<sequence>GLFYFIHTASLLLEAVAGLGHNIETANDRNTDNPHLSNLYIILYGSVEQEMEKKDMIQYNHAEDTCFTIFVQRSGYTL</sequence>
<protein>
    <submittedName>
        <fullName evidence="2">Putative secreted protein</fullName>
    </submittedName>
</protein>
<organism evidence="2">
    <name type="scientific">Amblyomma triste</name>
    <name type="common">Neotropical tick</name>
    <dbReference type="NCBI Taxonomy" id="251400"/>
    <lineage>
        <taxon>Eukaryota</taxon>
        <taxon>Metazoa</taxon>
        <taxon>Ecdysozoa</taxon>
        <taxon>Arthropoda</taxon>
        <taxon>Chelicerata</taxon>
        <taxon>Arachnida</taxon>
        <taxon>Acari</taxon>
        <taxon>Parasitiformes</taxon>
        <taxon>Ixodida</taxon>
        <taxon>Ixodoidea</taxon>
        <taxon>Ixodidae</taxon>
        <taxon>Amblyomminae</taxon>
        <taxon>Amblyomma</taxon>
    </lineage>
</organism>
<feature type="chain" id="PRO_5001518083" evidence="1">
    <location>
        <begin position="19"/>
        <end position="78"/>
    </location>
</feature>
<evidence type="ECO:0000256" key="1">
    <source>
        <dbReference type="SAM" id="SignalP"/>
    </source>
</evidence>
<feature type="signal peptide" evidence="1">
    <location>
        <begin position="1"/>
        <end position="18"/>
    </location>
</feature>
<accession>A0A023G330</accession>
<keyword evidence="1" id="KW-0732">Signal</keyword>
<name>A0A023G330_AMBTT</name>
<dbReference type="AlphaFoldDB" id="A0A023G330"/>
<feature type="non-terminal residue" evidence="2">
    <location>
        <position position="1"/>
    </location>
</feature>
<evidence type="ECO:0000313" key="2">
    <source>
        <dbReference type="EMBL" id="JAC27413.1"/>
    </source>
</evidence>
<reference evidence="2" key="1">
    <citation type="submission" date="2014-03" db="EMBL/GenBank/DDBJ databases">
        <title>The sialotranscriptome of Amblyomma triste, Amblyomma parvum and Amblyomma cajennense ticks, uncovered by 454-based RNA-seq.</title>
        <authorList>
            <person name="Garcia G.R."/>
            <person name="Gardinassi L.G."/>
            <person name="Ribeiro J.M."/>
            <person name="Anatriello E."/>
            <person name="Ferreira B.R."/>
            <person name="Moreira H.N."/>
            <person name="Mafra C."/>
            <person name="Olegario M.M."/>
            <person name="Szabo P.J."/>
            <person name="Miranda-Santos I.K."/>
            <person name="Maruyama S.R."/>
        </authorList>
    </citation>
    <scope>NUCLEOTIDE SEQUENCE</scope>
    <source>
        <strain evidence="2">Mato Grasso do Sul</strain>
        <tissue evidence="2">Salivary glands</tissue>
    </source>
</reference>